<protein>
    <submittedName>
        <fullName evidence="1">Uncharacterized protein</fullName>
    </submittedName>
</protein>
<name>A0A0N9NL95_PECCA</name>
<dbReference type="AlphaFoldDB" id="A0A0N9NL95"/>
<accession>A0A0N9NL95</accession>
<reference evidence="1" key="1">
    <citation type="journal article" date="2015" name="Environ. Microbiol.">
        <title>Plasmids from the gut microbiome of cabbage root fly larvae encode SaxA that catalyses the conversion of the plant toxin 2-phenylethyl isothiocyanate.</title>
        <authorList>
            <person name="Welte C.U."/>
            <person name="de Graaf R.M."/>
            <person name="van den Bosch T.J."/>
            <person name="Op den Camp H.J."/>
            <person name="van Dam N.M."/>
            <person name="Jetten M.S."/>
        </authorList>
    </citation>
    <scope>NUCLEOTIDE SEQUENCE</scope>
    <source>
        <plasmid evidence="1">Drgb3</plasmid>
    </source>
</reference>
<geneLocation type="plasmid" evidence="1">
    <name>Drgb3</name>
</geneLocation>
<proteinExistence type="predicted"/>
<sequence length="94" mass="11066">MYSLRGNTMSYELYKQLEKCTLYVDKNSKKDNLSQFMSTTKWADITDDCKFKSSDLYYSDNGLNHSNKISDVFFAKCMINQKKSMECANYVYQN</sequence>
<reference evidence="1" key="2">
    <citation type="submission" date="2015-07" db="EMBL/GenBank/DDBJ databases">
        <authorList>
            <person name="Welte C."/>
            <person name="de Graaf R."/>
            <person name="van den Bosch T.J.M."/>
            <person name="Op den Camp H."/>
            <person name="van Dam N."/>
            <person name="Jetten M."/>
        </authorList>
    </citation>
    <scope>NUCLEOTIDE SEQUENCE</scope>
    <source>
        <plasmid evidence="1">Drgb3</plasmid>
    </source>
</reference>
<organism evidence="1">
    <name type="scientific">Pectobacterium carotovorum</name>
    <name type="common">Erwinia carotovora</name>
    <dbReference type="NCBI Taxonomy" id="554"/>
    <lineage>
        <taxon>Bacteria</taxon>
        <taxon>Pseudomonadati</taxon>
        <taxon>Pseudomonadota</taxon>
        <taxon>Gammaproteobacteria</taxon>
        <taxon>Enterobacterales</taxon>
        <taxon>Pectobacteriaceae</taxon>
        <taxon>Pectobacterium</taxon>
    </lineage>
</organism>
<dbReference type="EMBL" id="KT351734">
    <property type="protein sequence ID" value="ALG88547.1"/>
    <property type="molecule type" value="Genomic_DNA"/>
</dbReference>
<evidence type="ECO:0000313" key="1">
    <source>
        <dbReference type="EMBL" id="ALG88547.1"/>
    </source>
</evidence>
<keyword evidence="1" id="KW-0614">Plasmid</keyword>